<dbReference type="KEGG" id="ddl:Desdi_0921"/>
<keyword evidence="1" id="KW-1133">Transmembrane helix</keyword>
<dbReference type="InterPro" id="IPR019635">
    <property type="entry name" value="DUF2500"/>
</dbReference>
<organism evidence="2 3">
    <name type="scientific">Desulfitobacterium dichloroeliminans (strain LMG P-21439 / DCA1)</name>
    <dbReference type="NCBI Taxonomy" id="871963"/>
    <lineage>
        <taxon>Bacteria</taxon>
        <taxon>Bacillati</taxon>
        <taxon>Bacillota</taxon>
        <taxon>Clostridia</taxon>
        <taxon>Eubacteriales</taxon>
        <taxon>Desulfitobacteriaceae</taxon>
        <taxon>Desulfitobacterium</taxon>
    </lineage>
</organism>
<dbReference type="EMBL" id="CP003344">
    <property type="protein sequence ID" value="AGA68441.1"/>
    <property type="molecule type" value="Genomic_DNA"/>
</dbReference>
<dbReference type="HOGENOM" id="CLU_138370_0_0_9"/>
<dbReference type="OrthoDB" id="282886at2"/>
<dbReference type="Pfam" id="PF10694">
    <property type="entry name" value="DUF2500"/>
    <property type="match status" value="1"/>
</dbReference>
<evidence type="ECO:0000313" key="2">
    <source>
        <dbReference type="EMBL" id="AGA68441.1"/>
    </source>
</evidence>
<dbReference type="RefSeq" id="WP_015261441.1">
    <property type="nucleotide sequence ID" value="NC_019903.1"/>
</dbReference>
<protein>
    <recommendedName>
        <fullName evidence="4">DUF2500 domain-containing protein</fullName>
    </recommendedName>
</protein>
<gene>
    <name evidence="2" type="ordered locus">Desdi_0921</name>
</gene>
<dbReference type="AlphaFoldDB" id="L0F713"/>
<sequence>MFIQSDMMFSIVPIMVTIGFVVVFGIILMGIIQGIRTWKYNNSQPVLIVPSQIVAKRDHVTSHHHNSGNGLSHNHHSTTYYVTFEVESGDRMEFQVGAQEYGMLAEEDIGRLSFQGTRYLGFERLRDTERS</sequence>
<evidence type="ECO:0008006" key="4">
    <source>
        <dbReference type="Google" id="ProtNLM"/>
    </source>
</evidence>
<reference evidence="3" key="1">
    <citation type="submission" date="2012-02" db="EMBL/GenBank/DDBJ databases">
        <title>Complete sequence of Desulfitobacterium dichloroeliminans LMG P-21439.</title>
        <authorList>
            <person name="Lucas S."/>
            <person name="Han J."/>
            <person name="Lapidus A."/>
            <person name="Cheng J.-F."/>
            <person name="Goodwin L."/>
            <person name="Pitluck S."/>
            <person name="Peters L."/>
            <person name="Ovchinnikova G."/>
            <person name="Teshima H."/>
            <person name="Detter J.C."/>
            <person name="Han C."/>
            <person name="Tapia R."/>
            <person name="Land M."/>
            <person name="Hauser L."/>
            <person name="Kyrpides N."/>
            <person name="Ivanova N."/>
            <person name="Pagani I."/>
            <person name="Kruse T."/>
            <person name="de Vos W.M."/>
            <person name="Boon N."/>
            <person name="Smidt H."/>
            <person name="Woyke T."/>
        </authorList>
    </citation>
    <scope>NUCLEOTIDE SEQUENCE [LARGE SCALE GENOMIC DNA]</scope>
    <source>
        <strain evidence="3">LMG P-21439 / DCA1</strain>
    </source>
</reference>
<proteinExistence type="predicted"/>
<keyword evidence="3" id="KW-1185">Reference proteome</keyword>
<keyword evidence="1" id="KW-0812">Transmembrane</keyword>
<feature type="transmembrane region" description="Helical" evidence="1">
    <location>
        <begin position="12"/>
        <end position="32"/>
    </location>
</feature>
<name>L0F713_DESDL</name>
<dbReference type="Proteomes" id="UP000010797">
    <property type="component" value="Chromosome"/>
</dbReference>
<dbReference type="Gene3D" id="2.40.50.660">
    <property type="match status" value="1"/>
</dbReference>
<dbReference type="eggNOG" id="ENOG5032T7R">
    <property type="taxonomic scope" value="Bacteria"/>
</dbReference>
<dbReference type="STRING" id="871963.Desdi_0921"/>
<keyword evidence="1" id="KW-0472">Membrane</keyword>
<accession>L0F713</accession>
<evidence type="ECO:0000256" key="1">
    <source>
        <dbReference type="SAM" id="Phobius"/>
    </source>
</evidence>
<evidence type="ECO:0000313" key="3">
    <source>
        <dbReference type="Proteomes" id="UP000010797"/>
    </source>
</evidence>